<dbReference type="Gene3D" id="3.90.176.10">
    <property type="entry name" value="Toxin ADP-ribosyltransferase, Chain A, domain 1"/>
    <property type="match status" value="1"/>
</dbReference>
<dbReference type="RefSeq" id="WP_089371718.1">
    <property type="nucleotide sequence ID" value="NZ_BMEP01000001.1"/>
</dbReference>
<dbReference type="SUPFAM" id="SSF56399">
    <property type="entry name" value="ADP-ribosylation"/>
    <property type="match status" value="1"/>
</dbReference>
<dbReference type="OrthoDB" id="1218225at2"/>
<sequence>MNFFDENGNPIQLDAPFVGFSNPNEDPLLSGLGITNFISSSNFTSNSGLLESHRGMTNVSPFAAMFFSNRTQNEIESIYFPGREKHIVNDVKVITDVDINPNRVEHIKKRKVFFDKNANKTFEPTIDVFAFNIELYFSKDGIKLKETFEVTEPDPFGIIFFIEDNTDDISFQTCRVLIGDHVKDNLKNDAQLYNNKNVYDFINEYVTIDEDILRELIQTGTIENVALKSVEFLFTANDYLNPLGLDRLLITGLGKICGAIGDFINKGKLADYRWNPNAEKKDETGIVYESHTFTPFFFPFIEDTLDQIPDDKINEYARKGFEGLKKGFLAYDEKIRNYIEATDFGRIASVPVIIGGIPFPALGDLEIDLIPDSAEAFVFSKYKQVSDKILAIFKELESFDLTDIVKKGIRIANAFLCGIWNGLLDAVSGIFKMLEMVFNGMAVMRDYTRNISTQFPLLLEYVDNAIVAIANIDYKAIYKHLQTKFESITNVPLETVAYFSGAFVGFIVSLVIEIVIGILFTGGTLTVAAVIEKLTTLFSSIFRGIASAGRAVFNFAKKLVINTFKSFTKLLDDLLAFLRKSTKEFKAMIDDIFKVGKKTAKFGKVTRALMRKEMPDDFLKALKKMGRKENDILDYFVGYHNDNNFIFLNEIDDIITKNPNLTKTDAFSLWSYTTKFYYKELNNWLRNGINVARTKEISKLITNALGKMSTYNGKAFRALEFSDEALLNTFLKNHKKGNIVDYNDFVSSGSNTKAAFFDKLENNVFLELEVKNAPIISNFSDGIKLRGYAKEELLLLRGRKFEIEYVKPIKRGYEIKLIEK</sequence>
<organism evidence="1 2">
    <name type="scientific">Dokdonia pacifica</name>
    <dbReference type="NCBI Taxonomy" id="1627892"/>
    <lineage>
        <taxon>Bacteria</taxon>
        <taxon>Pseudomonadati</taxon>
        <taxon>Bacteroidota</taxon>
        <taxon>Flavobacteriia</taxon>
        <taxon>Flavobacteriales</taxon>
        <taxon>Flavobacteriaceae</taxon>
        <taxon>Dokdonia</taxon>
    </lineage>
</organism>
<keyword evidence="2" id="KW-1185">Reference proteome</keyword>
<name>A0A238ZP42_9FLAO</name>
<proteinExistence type="predicted"/>
<reference evidence="1 2" key="1">
    <citation type="submission" date="2017-06" db="EMBL/GenBank/DDBJ databases">
        <authorList>
            <person name="Kim H.J."/>
            <person name="Triplett B.A."/>
        </authorList>
    </citation>
    <scope>NUCLEOTIDE SEQUENCE [LARGE SCALE GENOMIC DNA]</scope>
    <source>
        <strain evidence="1 2">DSM 25597</strain>
    </source>
</reference>
<dbReference type="Proteomes" id="UP000198379">
    <property type="component" value="Unassembled WGS sequence"/>
</dbReference>
<dbReference type="AlphaFoldDB" id="A0A238ZP42"/>
<evidence type="ECO:0000313" key="1">
    <source>
        <dbReference type="EMBL" id="SNR85216.1"/>
    </source>
</evidence>
<dbReference type="EMBL" id="FZNY01000003">
    <property type="protein sequence ID" value="SNR85216.1"/>
    <property type="molecule type" value="Genomic_DNA"/>
</dbReference>
<gene>
    <name evidence="1" type="ORF">SAMN06265376_103409</name>
</gene>
<evidence type="ECO:0008006" key="3">
    <source>
        <dbReference type="Google" id="ProtNLM"/>
    </source>
</evidence>
<protein>
    <recommendedName>
        <fullName evidence="3">NAD(+)--protein-arginine ADP-ribosyltransferase</fullName>
    </recommendedName>
</protein>
<dbReference type="PROSITE" id="PS51996">
    <property type="entry name" value="TR_MART"/>
    <property type="match status" value="1"/>
</dbReference>
<accession>A0A238ZP42</accession>
<evidence type="ECO:0000313" key="2">
    <source>
        <dbReference type="Proteomes" id="UP000198379"/>
    </source>
</evidence>